<dbReference type="EC" id="2.7.1.26" evidence="4"/>
<proteinExistence type="inferred from homology"/>
<dbReference type="STRING" id="619300.G3AHY1"/>
<dbReference type="GO" id="GO:0008531">
    <property type="term" value="F:riboflavin kinase activity"/>
    <property type="evidence" value="ECO:0007669"/>
    <property type="project" value="UniProtKB-EC"/>
</dbReference>
<dbReference type="eggNOG" id="KOG3110">
    <property type="taxonomic scope" value="Eukaryota"/>
</dbReference>
<protein>
    <recommendedName>
        <fullName evidence="5">Riboflavin kinase</fullName>
        <ecNumber evidence="4">2.7.1.26</ecNumber>
    </recommendedName>
    <alternativeName>
        <fullName evidence="11">Flavin mononucleotide kinase 1</fullName>
    </alternativeName>
</protein>
<evidence type="ECO:0000256" key="4">
    <source>
        <dbReference type="ARBA" id="ARBA00012105"/>
    </source>
</evidence>
<keyword evidence="7" id="KW-0288">FMN</keyword>
<feature type="domain" description="Riboflavin kinase" evidence="12">
    <location>
        <begin position="25"/>
        <end position="173"/>
    </location>
</feature>
<evidence type="ECO:0000256" key="3">
    <source>
        <dbReference type="ARBA" id="ARBA00010108"/>
    </source>
</evidence>
<dbReference type="AlphaFoldDB" id="G3AHY1"/>
<evidence type="ECO:0000256" key="11">
    <source>
        <dbReference type="ARBA" id="ARBA00029960"/>
    </source>
</evidence>
<dbReference type="Gene3D" id="2.40.30.30">
    <property type="entry name" value="Riboflavin kinase-like"/>
    <property type="match status" value="1"/>
</dbReference>
<evidence type="ECO:0000256" key="7">
    <source>
        <dbReference type="ARBA" id="ARBA00022643"/>
    </source>
</evidence>
<evidence type="ECO:0000256" key="9">
    <source>
        <dbReference type="ARBA" id="ARBA00022741"/>
    </source>
</evidence>
<name>G3AHY1_SPAPN</name>
<evidence type="ECO:0000256" key="10">
    <source>
        <dbReference type="ARBA" id="ARBA00022840"/>
    </source>
</evidence>
<dbReference type="SMART" id="SM00904">
    <property type="entry name" value="Flavokinase"/>
    <property type="match status" value="1"/>
</dbReference>
<comment type="pathway">
    <text evidence="2">Cofactor biosynthesis; FMN biosynthesis; FMN from riboflavin (ATP route): step 1/1.</text>
</comment>
<evidence type="ECO:0000256" key="2">
    <source>
        <dbReference type="ARBA" id="ARBA00005201"/>
    </source>
</evidence>
<keyword evidence="9" id="KW-0547">Nucleotide-binding</keyword>
<evidence type="ECO:0000256" key="8">
    <source>
        <dbReference type="ARBA" id="ARBA00022679"/>
    </source>
</evidence>
<dbReference type="Proteomes" id="UP000000709">
    <property type="component" value="Unassembled WGS sequence"/>
</dbReference>
<dbReference type="EMBL" id="GL996500">
    <property type="protein sequence ID" value="EGW34295.1"/>
    <property type="molecule type" value="Genomic_DNA"/>
</dbReference>
<dbReference type="OMA" id="NGEVHKM"/>
<keyword evidence="10" id="KW-0067">ATP-binding</keyword>
<organism evidence="14">
    <name type="scientific">Spathaspora passalidarum (strain NRRL Y-27907 / 11-Y1)</name>
    <dbReference type="NCBI Taxonomy" id="619300"/>
    <lineage>
        <taxon>Eukaryota</taxon>
        <taxon>Fungi</taxon>
        <taxon>Dikarya</taxon>
        <taxon>Ascomycota</taxon>
        <taxon>Saccharomycotina</taxon>
        <taxon>Pichiomycetes</taxon>
        <taxon>Debaryomycetaceae</taxon>
        <taxon>Spathaspora</taxon>
    </lineage>
</organism>
<dbReference type="Pfam" id="PF01687">
    <property type="entry name" value="Flavokinase"/>
    <property type="match status" value="1"/>
</dbReference>
<evidence type="ECO:0000256" key="6">
    <source>
        <dbReference type="ARBA" id="ARBA00022630"/>
    </source>
</evidence>
<dbReference type="GeneID" id="18873043"/>
<evidence type="ECO:0000256" key="5">
    <source>
        <dbReference type="ARBA" id="ARBA00017394"/>
    </source>
</evidence>
<dbReference type="GO" id="GO:0005524">
    <property type="term" value="F:ATP binding"/>
    <property type="evidence" value="ECO:0007669"/>
    <property type="project" value="UniProtKB-KW"/>
</dbReference>
<dbReference type="OrthoDB" id="276388at2759"/>
<dbReference type="PANTHER" id="PTHR22749">
    <property type="entry name" value="RIBOFLAVIN KINASE/FMN ADENYLYLTRANSFERASE"/>
    <property type="match status" value="1"/>
</dbReference>
<comment type="function">
    <text evidence="1">Catalyzes the phosphorylation of riboflavin (vitamin B2) to form flavin mononucleotide (FMN) coenzyme.</text>
</comment>
<dbReference type="UniPathway" id="UPA00276">
    <property type="reaction ID" value="UER00406"/>
</dbReference>
<dbReference type="InterPro" id="IPR023468">
    <property type="entry name" value="Riboflavin_kinase"/>
</dbReference>
<keyword evidence="13" id="KW-0418">Kinase</keyword>
<evidence type="ECO:0000313" key="14">
    <source>
        <dbReference type="Proteomes" id="UP000000709"/>
    </source>
</evidence>
<evidence type="ECO:0000313" key="13">
    <source>
        <dbReference type="EMBL" id="EGW34295.1"/>
    </source>
</evidence>
<comment type="similarity">
    <text evidence="3">Belongs to the flavokinase family.</text>
</comment>
<dbReference type="InParanoid" id="G3AHY1"/>
<sequence>MHRPDANIPVKPESPYPIYDQTSIILGYGRGAGELGIPTANIPIRKEISHLPTGIYFGYAKLIPLTGEKDVTKSRATRYGHHEQILFNHGNKLSEEDLEVLPVVMSLGWNPFFHNEEKAAELHIIRKFKDTFYGAGVKYVILGYIRPELDYVSKEALIDDINKDIEIAKKVLSTEQYLAFKKELLDFVPYD</sequence>
<dbReference type="RefSeq" id="XP_007373879.1">
    <property type="nucleotide sequence ID" value="XM_007373817.1"/>
</dbReference>
<gene>
    <name evidence="13" type="ORF">SPAPADRAFT_59720</name>
</gene>
<dbReference type="GO" id="GO:0009231">
    <property type="term" value="P:riboflavin biosynthetic process"/>
    <property type="evidence" value="ECO:0007669"/>
    <property type="project" value="InterPro"/>
</dbReference>
<evidence type="ECO:0000259" key="12">
    <source>
        <dbReference type="SMART" id="SM00904"/>
    </source>
</evidence>
<keyword evidence="8" id="KW-0808">Transferase</keyword>
<dbReference type="InterPro" id="IPR015865">
    <property type="entry name" value="Riboflavin_kinase_bac/euk"/>
</dbReference>
<keyword evidence="6" id="KW-0285">Flavoprotein</keyword>
<evidence type="ECO:0000256" key="1">
    <source>
        <dbReference type="ARBA" id="ARBA00003572"/>
    </source>
</evidence>
<dbReference type="GO" id="GO:0005739">
    <property type="term" value="C:mitochondrion"/>
    <property type="evidence" value="ECO:0007669"/>
    <property type="project" value="TreeGrafter"/>
</dbReference>
<dbReference type="KEGG" id="spaa:SPAPADRAFT_59720"/>
<dbReference type="HOGENOM" id="CLU_048437_3_2_1"/>
<dbReference type="GO" id="GO:0009398">
    <property type="term" value="P:FMN biosynthetic process"/>
    <property type="evidence" value="ECO:0007669"/>
    <property type="project" value="UniProtKB-UniPathway"/>
</dbReference>
<dbReference type="SUPFAM" id="SSF82114">
    <property type="entry name" value="Riboflavin kinase-like"/>
    <property type="match status" value="1"/>
</dbReference>
<dbReference type="InterPro" id="IPR023465">
    <property type="entry name" value="Riboflavin_kinase_dom_sf"/>
</dbReference>
<reference evidence="13 14" key="1">
    <citation type="journal article" date="2011" name="Proc. Natl. Acad. Sci. U.S.A.">
        <title>Comparative genomics of xylose-fermenting fungi for enhanced biofuel production.</title>
        <authorList>
            <person name="Wohlbach D.J."/>
            <person name="Kuo A."/>
            <person name="Sato T.K."/>
            <person name="Potts K.M."/>
            <person name="Salamov A.A."/>
            <person name="LaButti K.M."/>
            <person name="Sun H."/>
            <person name="Clum A."/>
            <person name="Pangilinan J.L."/>
            <person name="Lindquist E.A."/>
            <person name="Lucas S."/>
            <person name="Lapidus A."/>
            <person name="Jin M."/>
            <person name="Gunawan C."/>
            <person name="Balan V."/>
            <person name="Dale B.E."/>
            <person name="Jeffries T.W."/>
            <person name="Zinkel R."/>
            <person name="Barry K.W."/>
            <person name="Grigoriev I.V."/>
            <person name="Gasch A.P."/>
        </authorList>
    </citation>
    <scope>NUCLEOTIDE SEQUENCE [LARGE SCALE GENOMIC DNA]</scope>
    <source>
        <strain evidence="14">NRRL Y-27907 / 11-Y1</strain>
    </source>
</reference>
<keyword evidence="14" id="KW-1185">Reference proteome</keyword>
<dbReference type="FunCoup" id="G3AHY1">
    <property type="interactions" value="387"/>
</dbReference>
<accession>G3AHY1</accession>
<dbReference type="PANTHER" id="PTHR22749:SF6">
    <property type="entry name" value="RIBOFLAVIN KINASE"/>
    <property type="match status" value="1"/>
</dbReference>